<dbReference type="InterPro" id="IPR000953">
    <property type="entry name" value="Chromo/chromo_shadow_dom"/>
</dbReference>
<name>A0AAV1V071_9STRA</name>
<evidence type="ECO:0000259" key="1">
    <source>
        <dbReference type="PROSITE" id="PS50013"/>
    </source>
</evidence>
<evidence type="ECO:0000313" key="2">
    <source>
        <dbReference type="EMBL" id="CAK7940061.1"/>
    </source>
</evidence>
<organism evidence="2 3">
    <name type="scientific">Peronospora matthiolae</name>
    <dbReference type="NCBI Taxonomy" id="2874970"/>
    <lineage>
        <taxon>Eukaryota</taxon>
        <taxon>Sar</taxon>
        <taxon>Stramenopiles</taxon>
        <taxon>Oomycota</taxon>
        <taxon>Peronosporomycetes</taxon>
        <taxon>Peronosporales</taxon>
        <taxon>Peronosporaceae</taxon>
        <taxon>Peronospora</taxon>
    </lineage>
</organism>
<dbReference type="SUPFAM" id="SSF54160">
    <property type="entry name" value="Chromo domain-like"/>
    <property type="match status" value="1"/>
</dbReference>
<reference evidence="2" key="1">
    <citation type="submission" date="2024-01" db="EMBL/GenBank/DDBJ databases">
        <authorList>
            <person name="Webb A."/>
        </authorList>
    </citation>
    <scope>NUCLEOTIDE SEQUENCE</scope>
    <source>
        <strain evidence="2">Pm1</strain>
    </source>
</reference>
<comment type="caution">
    <text evidence="2">The sequence shown here is derived from an EMBL/GenBank/DDBJ whole genome shotgun (WGS) entry which is preliminary data.</text>
</comment>
<proteinExistence type="predicted"/>
<dbReference type="AlphaFoldDB" id="A0AAV1V071"/>
<protein>
    <recommendedName>
        <fullName evidence="1">Chromo domain-containing protein</fullName>
    </recommendedName>
</protein>
<dbReference type="EMBL" id="CAKLBY020000253">
    <property type="protein sequence ID" value="CAK7940061.1"/>
    <property type="molecule type" value="Genomic_DNA"/>
</dbReference>
<dbReference type="CDD" id="cd00024">
    <property type="entry name" value="CD_CSD"/>
    <property type="match status" value="1"/>
</dbReference>
<feature type="domain" description="Chromo" evidence="1">
    <location>
        <begin position="42"/>
        <end position="66"/>
    </location>
</feature>
<sequence length="66" mass="7721">MLQDSVRQLKTPVPPMLEVVALESFFPPPTPSLEESRSGKRYLIERLLNHRDVNGRRTSYLVRWRG</sequence>
<accession>A0AAV1V071</accession>
<evidence type="ECO:0000313" key="3">
    <source>
        <dbReference type="Proteomes" id="UP001162060"/>
    </source>
</evidence>
<gene>
    <name evidence="2" type="ORF">PM001_LOCUS25211</name>
</gene>
<dbReference type="Proteomes" id="UP001162060">
    <property type="component" value="Unassembled WGS sequence"/>
</dbReference>
<dbReference type="InterPro" id="IPR016197">
    <property type="entry name" value="Chromo-like_dom_sf"/>
</dbReference>
<dbReference type="PROSITE" id="PS50013">
    <property type="entry name" value="CHROMO_2"/>
    <property type="match status" value="1"/>
</dbReference>